<feature type="domain" description="S1 motif" evidence="8">
    <location>
        <begin position="18"/>
        <end position="85"/>
    </location>
</feature>
<dbReference type="Pfam" id="PF00575">
    <property type="entry name" value="S1"/>
    <property type="match status" value="4"/>
</dbReference>
<dbReference type="CDD" id="cd04465">
    <property type="entry name" value="S1_RPS1_repeat_ec2_hs2"/>
    <property type="match status" value="1"/>
</dbReference>
<dbReference type="InterPro" id="IPR035104">
    <property type="entry name" value="Ribosomal_protein_S1-like"/>
</dbReference>
<feature type="domain" description="S1 motif" evidence="8">
    <location>
        <begin position="103"/>
        <end position="168"/>
    </location>
</feature>
<keyword evidence="3" id="KW-0694">RNA-binding</keyword>
<evidence type="ECO:0000256" key="6">
    <source>
        <dbReference type="ARBA" id="ARBA00068807"/>
    </source>
</evidence>
<organism evidence="9 10">
    <name type="scientific">Bacillus cereus</name>
    <dbReference type="NCBI Taxonomy" id="1396"/>
    <lineage>
        <taxon>Bacteria</taxon>
        <taxon>Bacillati</taxon>
        <taxon>Bacillota</taxon>
        <taxon>Bacilli</taxon>
        <taxon>Bacillales</taxon>
        <taxon>Bacillaceae</taxon>
        <taxon>Bacillus</taxon>
        <taxon>Bacillus cereus group</taxon>
    </lineage>
</organism>
<dbReference type="GO" id="GO:0006412">
    <property type="term" value="P:translation"/>
    <property type="evidence" value="ECO:0007669"/>
    <property type="project" value="TreeGrafter"/>
</dbReference>
<evidence type="ECO:0000256" key="2">
    <source>
        <dbReference type="ARBA" id="ARBA00022737"/>
    </source>
</evidence>
<dbReference type="PANTHER" id="PTHR10724">
    <property type="entry name" value="30S RIBOSOMAL PROTEIN S1"/>
    <property type="match status" value="1"/>
</dbReference>
<dbReference type="Gene3D" id="2.40.50.140">
    <property type="entry name" value="Nucleic acid-binding proteins"/>
    <property type="match status" value="4"/>
</dbReference>
<evidence type="ECO:0000256" key="5">
    <source>
        <dbReference type="ARBA" id="ARBA00023274"/>
    </source>
</evidence>
<dbReference type="PRINTS" id="PR00681">
    <property type="entry name" value="RIBOSOMALS1"/>
</dbReference>
<evidence type="ECO:0000259" key="8">
    <source>
        <dbReference type="PROSITE" id="PS50126"/>
    </source>
</evidence>
<keyword evidence="2" id="KW-0677">Repeat</keyword>
<sequence>MVEKMNEEVMDSKELQVGDVVTGSVTKVEEKQVLVNVGYKTDGVIPISELANVHIEKASDVVELDQTLELKIIKLEEDDLVLSKRAVDAEKAWVELQEKFTSGHVFDVTVKDIVNGGLVVDLGVRGFVPASLVEVHYVEDFTDYKGKTLAVKIVELDREKNRVILSHKAVVELELDSKKKEAISSLKEGDVVEGTVQRLTDFGAFVNVGGVDGLVHISQISHERVEQPSEVLEQGQKVKVKVLSVDADTQRISLSIKAAQPGPWENVAGEIKAGDIREGVVKRLVTFGAFVEILPGVEGLVHVSQIANRHVKNPNEVLEMGQEVKVKVLEVHVAEKRISLSIKEALEENNVTEDYSQYEPNADSATFQLSDIIGEQLKKLKK</sequence>
<dbReference type="PANTHER" id="PTHR10724:SF7">
    <property type="entry name" value="SMALL RIBOSOMAL SUBUNIT PROTEIN BS1C"/>
    <property type="match status" value="1"/>
</dbReference>
<dbReference type="Proteomes" id="UP000190641">
    <property type="component" value="Unassembled WGS sequence"/>
</dbReference>
<protein>
    <recommendedName>
        <fullName evidence="6">Small ribosomal subunit protein bS1 homolog</fullName>
    </recommendedName>
    <alternativeName>
        <fullName evidence="7">30S ribosomal protein S1 homolog</fullName>
    </alternativeName>
</protein>
<gene>
    <name evidence="9" type="ORF">BLX06_00795</name>
</gene>
<proteinExistence type="inferred from homology"/>
<dbReference type="FunFam" id="2.40.50.140:FF:000114">
    <property type="entry name" value="30S ribosomal protein S1"/>
    <property type="match status" value="2"/>
</dbReference>
<evidence type="ECO:0000256" key="7">
    <source>
        <dbReference type="ARBA" id="ARBA00076795"/>
    </source>
</evidence>
<evidence type="ECO:0000313" key="9">
    <source>
        <dbReference type="EMBL" id="OOR77054.1"/>
    </source>
</evidence>
<keyword evidence="4 9" id="KW-0689">Ribosomal protein</keyword>
<comment type="caution">
    <text evidence="9">The sequence shown here is derived from an EMBL/GenBank/DDBJ whole genome shotgun (WGS) entry which is preliminary data.</text>
</comment>
<dbReference type="SUPFAM" id="SSF50249">
    <property type="entry name" value="Nucleic acid-binding proteins"/>
    <property type="match status" value="4"/>
</dbReference>
<evidence type="ECO:0000256" key="3">
    <source>
        <dbReference type="ARBA" id="ARBA00022884"/>
    </source>
</evidence>
<feature type="domain" description="S1 motif" evidence="8">
    <location>
        <begin position="189"/>
        <end position="257"/>
    </location>
</feature>
<feature type="domain" description="S1 motif" evidence="8">
    <location>
        <begin position="274"/>
        <end position="343"/>
    </location>
</feature>
<dbReference type="AlphaFoldDB" id="A0A9X6GI29"/>
<dbReference type="GO" id="GO:0003729">
    <property type="term" value="F:mRNA binding"/>
    <property type="evidence" value="ECO:0007669"/>
    <property type="project" value="TreeGrafter"/>
</dbReference>
<dbReference type="GO" id="GO:0022627">
    <property type="term" value="C:cytosolic small ribosomal subunit"/>
    <property type="evidence" value="ECO:0007669"/>
    <property type="project" value="TreeGrafter"/>
</dbReference>
<dbReference type="GO" id="GO:0003735">
    <property type="term" value="F:structural constituent of ribosome"/>
    <property type="evidence" value="ECO:0007669"/>
    <property type="project" value="TreeGrafter"/>
</dbReference>
<dbReference type="InterPro" id="IPR003029">
    <property type="entry name" value="S1_domain"/>
</dbReference>
<dbReference type="InterPro" id="IPR050437">
    <property type="entry name" value="Ribos_protein_bS1-like"/>
</dbReference>
<evidence type="ECO:0000256" key="4">
    <source>
        <dbReference type="ARBA" id="ARBA00022980"/>
    </source>
</evidence>
<reference evidence="9 10" key="1">
    <citation type="submission" date="2017-01" db="EMBL/GenBank/DDBJ databases">
        <title>Bacillus cereus isolates.</title>
        <authorList>
            <person name="Beno S.M."/>
        </authorList>
    </citation>
    <scope>NUCLEOTIDE SEQUENCE [LARGE SCALE GENOMIC DNA]</scope>
    <source>
        <strain evidence="9 10">FSL K6-1030</strain>
    </source>
</reference>
<dbReference type="InterPro" id="IPR012340">
    <property type="entry name" value="NA-bd_OB-fold"/>
</dbReference>
<evidence type="ECO:0000313" key="10">
    <source>
        <dbReference type="Proteomes" id="UP000190641"/>
    </source>
</evidence>
<dbReference type="FunFam" id="2.40.50.140:FF:000182">
    <property type="entry name" value="30S ribosomal protein S1"/>
    <property type="match status" value="1"/>
</dbReference>
<dbReference type="PROSITE" id="PS50126">
    <property type="entry name" value="S1"/>
    <property type="match status" value="4"/>
</dbReference>
<accession>A0A9X6GI29</accession>
<dbReference type="EMBL" id="MUAU01000001">
    <property type="protein sequence ID" value="OOR77054.1"/>
    <property type="molecule type" value="Genomic_DNA"/>
</dbReference>
<name>A0A9X6GI29_BACCE</name>
<dbReference type="CDD" id="cd05688">
    <property type="entry name" value="S1_RPS1_repeat_ec3"/>
    <property type="match status" value="1"/>
</dbReference>
<dbReference type="CDD" id="cd05687">
    <property type="entry name" value="S1_RPS1_repeat_ec1_hs1"/>
    <property type="match status" value="1"/>
</dbReference>
<evidence type="ECO:0000256" key="1">
    <source>
        <dbReference type="ARBA" id="ARBA00006767"/>
    </source>
</evidence>
<dbReference type="RefSeq" id="WP_000229562.1">
    <property type="nucleotide sequence ID" value="NZ_CAADRQ010000087.1"/>
</dbReference>
<dbReference type="SMART" id="SM00316">
    <property type="entry name" value="S1"/>
    <property type="match status" value="4"/>
</dbReference>
<comment type="similarity">
    <text evidence="1">Belongs to the bacterial ribosomal protein bS1 family.</text>
</comment>
<dbReference type="NCBIfam" id="NF005208">
    <property type="entry name" value="PRK06676.1"/>
    <property type="match status" value="1"/>
</dbReference>
<dbReference type="FunFam" id="2.40.50.140:FF:000166">
    <property type="entry name" value="30S ribosomal protein S1"/>
    <property type="match status" value="1"/>
</dbReference>
<keyword evidence="5" id="KW-0687">Ribonucleoprotein</keyword>